<dbReference type="SUPFAM" id="SSF56281">
    <property type="entry name" value="Metallo-hydrolase/oxidoreductase"/>
    <property type="match status" value="1"/>
</dbReference>
<dbReference type="Proteomes" id="UP000800235">
    <property type="component" value="Unassembled WGS sequence"/>
</dbReference>
<dbReference type="CDD" id="cd07713">
    <property type="entry name" value="DHPS-like_MBL-fold"/>
    <property type="match status" value="1"/>
</dbReference>
<dbReference type="AlphaFoldDB" id="A0A9P4NK55"/>
<evidence type="ECO:0000313" key="3">
    <source>
        <dbReference type="Proteomes" id="UP000800235"/>
    </source>
</evidence>
<sequence length="342" mass="37054">MPSNLIELDSLEFLVIVDNEVDPISKYPNPAVEAYGNLADIAAASRIRPSDRPEGGDTRVLSMEDICCGAHGLSIMVTGVKDGKRRTVLFDTGPDEAVWQSNVKRLGAKVGDVEVIVLSHWHRDHSGGMLKAIPIINAAKEKDAPKVIADLHPNRPDFRGVTLPSFQLSLEADPTFEEISTAGGVVAKNADTHTLADDFFLVSGEISRVTGYEKGIRRGARFAKEKGAWEMDELILDERFLMCKLKDRGIVMFTGCSHAGVVNASRHAITLGEGAALHAVVGGYHLADSETAHIDETVADLEKLNPKLFFPGHCTGSRAKCALERSMPGRVNQSTVGTRFTL</sequence>
<accession>A0A9P4NK55</accession>
<evidence type="ECO:0000313" key="2">
    <source>
        <dbReference type="EMBL" id="KAF2424385.1"/>
    </source>
</evidence>
<evidence type="ECO:0000259" key="1">
    <source>
        <dbReference type="Pfam" id="PF00753"/>
    </source>
</evidence>
<dbReference type="EMBL" id="MU007075">
    <property type="protein sequence ID" value="KAF2424385.1"/>
    <property type="molecule type" value="Genomic_DNA"/>
</dbReference>
<feature type="domain" description="Metallo-beta-lactamase" evidence="1">
    <location>
        <begin position="83"/>
        <end position="140"/>
    </location>
</feature>
<dbReference type="InterPro" id="IPR052926">
    <property type="entry name" value="Metallo-beta-lactamase_dom"/>
</dbReference>
<reference evidence="2" key="1">
    <citation type="journal article" date="2020" name="Stud. Mycol.">
        <title>101 Dothideomycetes genomes: a test case for predicting lifestyles and emergence of pathogens.</title>
        <authorList>
            <person name="Haridas S."/>
            <person name="Albert R."/>
            <person name="Binder M."/>
            <person name="Bloem J."/>
            <person name="Labutti K."/>
            <person name="Salamov A."/>
            <person name="Andreopoulos B."/>
            <person name="Baker S."/>
            <person name="Barry K."/>
            <person name="Bills G."/>
            <person name="Bluhm B."/>
            <person name="Cannon C."/>
            <person name="Castanera R."/>
            <person name="Culley D."/>
            <person name="Daum C."/>
            <person name="Ezra D."/>
            <person name="Gonzalez J."/>
            <person name="Henrissat B."/>
            <person name="Kuo A."/>
            <person name="Liang C."/>
            <person name="Lipzen A."/>
            <person name="Lutzoni F."/>
            <person name="Magnuson J."/>
            <person name="Mondo S."/>
            <person name="Nolan M."/>
            <person name="Ohm R."/>
            <person name="Pangilinan J."/>
            <person name="Park H.-J."/>
            <person name="Ramirez L."/>
            <person name="Alfaro M."/>
            <person name="Sun H."/>
            <person name="Tritt A."/>
            <person name="Yoshinaga Y."/>
            <person name="Zwiers L.-H."/>
            <person name="Turgeon B."/>
            <person name="Goodwin S."/>
            <person name="Spatafora J."/>
            <person name="Crous P."/>
            <person name="Grigoriev I."/>
        </authorList>
    </citation>
    <scope>NUCLEOTIDE SEQUENCE</scope>
    <source>
        <strain evidence="2">CBS 130266</strain>
    </source>
</reference>
<name>A0A9P4NK55_9PEZI</name>
<dbReference type="InterPro" id="IPR041712">
    <property type="entry name" value="DHPS-like_MBL-fold"/>
</dbReference>
<dbReference type="Pfam" id="PF00753">
    <property type="entry name" value="Lactamase_B"/>
    <property type="match status" value="1"/>
</dbReference>
<dbReference type="Gene3D" id="3.60.15.10">
    <property type="entry name" value="Ribonuclease Z/Hydroxyacylglutathione hydrolase-like"/>
    <property type="match status" value="1"/>
</dbReference>
<protein>
    <recommendedName>
        <fullName evidence="1">Metallo-beta-lactamase domain-containing protein</fullName>
    </recommendedName>
</protein>
<dbReference type="PANTHER" id="PTHR13754:SF13">
    <property type="entry name" value="METALLO-BETA-LACTAMASE SUPERFAMILY PROTEIN (AFU_ORTHOLOGUE AFUA_3G07630)"/>
    <property type="match status" value="1"/>
</dbReference>
<dbReference type="GO" id="GO:0016740">
    <property type="term" value="F:transferase activity"/>
    <property type="evidence" value="ECO:0007669"/>
    <property type="project" value="TreeGrafter"/>
</dbReference>
<comment type="caution">
    <text evidence="2">The sequence shown here is derived from an EMBL/GenBank/DDBJ whole genome shotgun (WGS) entry which is preliminary data.</text>
</comment>
<dbReference type="PANTHER" id="PTHR13754">
    <property type="entry name" value="METALLO-BETA-LACTAMASE SUPERFAMILY PROTEIN"/>
    <property type="match status" value="1"/>
</dbReference>
<organism evidence="2 3">
    <name type="scientific">Tothia fuscella</name>
    <dbReference type="NCBI Taxonomy" id="1048955"/>
    <lineage>
        <taxon>Eukaryota</taxon>
        <taxon>Fungi</taxon>
        <taxon>Dikarya</taxon>
        <taxon>Ascomycota</taxon>
        <taxon>Pezizomycotina</taxon>
        <taxon>Dothideomycetes</taxon>
        <taxon>Pleosporomycetidae</taxon>
        <taxon>Venturiales</taxon>
        <taxon>Cylindrosympodiaceae</taxon>
        <taxon>Tothia</taxon>
    </lineage>
</organism>
<keyword evidence="3" id="KW-1185">Reference proteome</keyword>
<proteinExistence type="predicted"/>
<dbReference type="InterPro" id="IPR001279">
    <property type="entry name" value="Metallo-B-lactamas"/>
</dbReference>
<dbReference type="InterPro" id="IPR036866">
    <property type="entry name" value="RibonucZ/Hydroxyglut_hydro"/>
</dbReference>
<gene>
    <name evidence="2" type="ORF">EJ08DRAFT_639302</name>
</gene>
<dbReference type="OrthoDB" id="1470350at2759"/>